<organism evidence="1">
    <name type="scientific">Sesamum radiatum</name>
    <name type="common">Black benniseed</name>
    <dbReference type="NCBI Taxonomy" id="300843"/>
    <lineage>
        <taxon>Eukaryota</taxon>
        <taxon>Viridiplantae</taxon>
        <taxon>Streptophyta</taxon>
        <taxon>Embryophyta</taxon>
        <taxon>Tracheophyta</taxon>
        <taxon>Spermatophyta</taxon>
        <taxon>Magnoliopsida</taxon>
        <taxon>eudicotyledons</taxon>
        <taxon>Gunneridae</taxon>
        <taxon>Pentapetalae</taxon>
        <taxon>asterids</taxon>
        <taxon>lamiids</taxon>
        <taxon>Lamiales</taxon>
        <taxon>Pedaliaceae</taxon>
        <taxon>Sesamum</taxon>
    </lineage>
</organism>
<reference evidence="1" key="2">
    <citation type="journal article" date="2024" name="Plant">
        <title>Genomic evolution and insights into agronomic trait innovations of Sesamum species.</title>
        <authorList>
            <person name="Miao H."/>
            <person name="Wang L."/>
            <person name="Qu L."/>
            <person name="Liu H."/>
            <person name="Sun Y."/>
            <person name="Le M."/>
            <person name="Wang Q."/>
            <person name="Wei S."/>
            <person name="Zheng Y."/>
            <person name="Lin W."/>
            <person name="Duan Y."/>
            <person name="Cao H."/>
            <person name="Xiong S."/>
            <person name="Wang X."/>
            <person name="Wei L."/>
            <person name="Li C."/>
            <person name="Ma Q."/>
            <person name="Ju M."/>
            <person name="Zhao R."/>
            <person name="Li G."/>
            <person name="Mu C."/>
            <person name="Tian Q."/>
            <person name="Mei H."/>
            <person name="Zhang T."/>
            <person name="Gao T."/>
            <person name="Zhang H."/>
        </authorList>
    </citation>
    <scope>NUCLEOTIDE SEQUENCE</scope>
    <source>
        <strain evidence="1">G02</strain>
    </source>
</reference>
<accession>A0AAW2TWK2</accession>
<dbReference type="AlphaFoldDB" id="A0AAW2TWK2"/>
<sequence>MRITNRFKRLTGRSEVAVSARDYKFYAPRHKYRRVISNSISNIPVLPAFPSPENSSSMATSQGYRPPNELLKMLKKTIPIKILFG</sequence>
<reference evidence="1" key="1">
    <citation type="submission" date="2020-06" db="EMBL/GenBank/DDBJ databases">
        <authorList>
            <person name="Li T."/>
            <person name="Hu X."/>
            <person name="Zhang T."/>
            <person name="Song X."/>
            <person name="Zhang H."/>
            <person name="Dai N."/>
            <person name="Sheng W."/>
            <person name="Hou X."/>
            <person name="Wei L."/>
        </authorList>
    </citation>
    <scope>NUCLEOTIDE SEQUENCE</scope>
    <source>
        <strain evidence="1">G02</strain>
        <tissue evidence="1">Leaf</tissue>
    </source>
</reference>
<gene>
    <name evidence="1" type="ORF">Sradi_1841800</name>
</gene>
<proteinExistence type="predicted"/>
<protein>
    <submittedName>
        <fullName evidence="1">Uncharacterized protein</fullName>
    </submittedName>
</protein>
<name>A0AAW2TWK2_SESRA</name>
<evidence type="ECO:0000313" key="1">
    <source>
        <dbReference type="EMBL" id="KAL0409074.1"/>
    </source>
</evidence>
<comment type="caution">
    <text evidence="1">The sequence shown here is derived from an EMBL/GenBank/DDBJ whole genome shotgun (WGS) entry which is preliminary data.</text>
</comment>
<dbReference type="EMBL" id="JACGWJ010000007">
    <property type="protein sequence ID" value="KAL0409074.1"/>
    <property type="molecule type" value="Genomic_DNA"/>
</dbReference>